<dbReference type="EMBL" id="MCBQ01017906">
    <property type="protein sequence ID" value="RKF58908.1"/>
    <property type="molecule type" value="Genomic_DNA"/>
</dbReference>
<comment type="similarity">
    <text evidence="5">Belongs to the SAT4 family.</text>
</comment>
<sequence length="298" mass="33473">MDSRYTTTGFGPALLSSSCILLFFTWVFSALRIYIRYSVLRLWRIEDWLFLASLASFTFLAIVTIVGTLHGNGQLNENIYPDDVLIAIRVKICYPSLQSWAYARIFYTLTTIFTRLCIAAFLLQLAPSNRRYYYIIVSTITTATFASILFLIISAYQCFTDCHLWEQYKADPPESLICIPSNLLCTLTIVHAAIGTLADFIFAVVPTTIIYNLSIPIPSKITICLLLSLGVLSGVANIVRTSYILSTSMENGLLYATSYVSIWSLVESGTAVICLAASTWRPLFYRNSKNEQEKPSEK</sequence>
<comment type="subcellular location">
    <subcellularLocation>
        <location evidence="1">Membrane</location>
        <topology evidence="1">Multi-pass membrane protein</topology>
    </subcellularLocation>
</comment>
<dbReference type="InterPro" id="IPR049326">
    <property type="entry name" value="Rhodopsin_dom_fungi"/>
</dbReference>
<keyword evidence="9" id="KW-1185">Reference proteome</keyword>
<keyword evidence="2 6" id="KW-0812">Transmembrane</keyword>
<dbReference type="AlphaFoldDB" id="A0A420HN83"/>
<evidence type="ECO:0000259" key="7">
    <source>
        <dbReference type="Pfam" id="PF20684"/>
    </source>
</evidence>
<evidence type="ECO:0000256" key="5">
    <source>
        <dbReference type="ARBA" id="ARBA00038359"/>
    </source>
</evidence>
<organism evidence="8 9">
    <name type="scientific">Golovinomyces cichoracearum</name>
    <dbReference type="NCBI Taxonomy" id="62708"/>
    <lineage>
        <taxon>Eukaryota</taxon>
        <taxon>Fungi</taxon>
        <taxon>Dikarya</taxon>
        <taxon>Ascomycota</taxon>
        <taxon>Pezizomycotina</taxon>
        <taxon>Leotiomycetes</taxon>
        <taxon>Erysiphales</taxon>
        <taxon>Erysiphaceae</taxon>
        <taxon>Golovinomyces</taxon>
    </lineage>
</organism>
<name>A0A420HN83_9PEZI</name>
<dbReference type="Proteomes" id="UP000283383">
    <property type="component" value="Unassembled WGS sequence"/>
</dbReference>
<feature type="domain" description="Rhodopsin" evidence="7">
    <location>
        <begin position="31"/>
        <end position="284"/>
    </location>
</feature>
<dbReference type="PANTHER" id="PTHR33048">
    <property type="entry name" value="PTH11-LIKE INTEGRAL MEMBRANE PROTEIN (AFU_ORTHOLOGUE AFUA_5G11245)"/>
    <property type="match status" value="1"/>
</dbReference>
<accession>A0A420HN83</accession>
<dbReference type="GO" id="GO:0016020">
    <property type="term" value="C:membrane"/>
    <property type="evidence" value="ECO:0007669"/>
    <property type="project" value="UniProtKB-SubCell"/>
</dbReference>
<gene>
    <name evidence="8" type="ORF">GcM3_179036</name>
</gene>
<dbReference type="PROSITE" id="PS51257">
    <property type="entry name" value="PROKAR_LIPOPROTEIN"/>
    <property type="match status" value="1"/>
</dbReference>
<protein>
    <recommendedName>
        <fullName evidence="7">Rhodopsin domain-containing protein</fullName>
    </recommendedName>
</protein>
<feature type="transmembrane region" description="Helical" evidence="6">
    <location>
        <begin position="47"/>
        <end position="69"/>
    </location>
</feature>
<feature type="transmembrane region" description="Helical" evidence="6">
    <location>
        <begin position="132"/>
        <end position="156"/>
    </location>
</feature>
<feature type="transmembrane region" description="Helical" evidence="6">
    <location>
        <begin position="12"/>
        <end position="35"/>
    </location>
</feature>
<reference evidence="8 9" key="1">
    <citation type="journal article" date="2018" name="BMC Genomics">
        <title>Comparative genome analyses reveal sequence features reflecting distinct modes of host-adaptation between dicot and monocot powdery mildew.</title>
        <authorList>
            <person name="Wu Y."/>
            <person name="Ma X."/>
            <person name="Pan Z."/>
            <person name="Kale S.D."/>
            <person name="Song Y."/>
            <person name="King H."/>
            <person name="Zhang Q."/>
            <person name="Presley C."/>
            <person name="Deng X."/>
            <person name="Wei C.I."/>
            <person name="Xiao S."/>
        </authorList>
    </citation>
    <scope>NUCLEOTIDE SEQUENCE [LARGE SCALE GENOMIC DNA]</scope>
    <source>
        <strain evidence="8">UMSG3</strain>
    </source>
</reference>
<feature type="transmembrane region" description="Helical" evidence="6">
    <location>
        <begin position="105"/>
        <end position="125"/>
    </location>
</feature>
<keyword evidence="3 6" id="KW-1133">Transmembrane helix</keyword>
<feature type="transmembrane region" description="Helical" evidence="6">
    <location>
        <begin position="221"/>
        <end position="239"/>
    </location>
</feature>
<proteinExistence type="inferred from homology"/>
<dbReference type="Pfam" id="PF20684">
    <property type="entry name" value="Fung_rhodopsin"/>
    <property type="match status" value="1"/>
</dbReference>
<feature type="transmembrane region" description="Helical" evidence="6">
    <location>
        <begin position="189"/>
        <end position="214"/>
    </location>
</feature>
<evidence type="ECO:0000313" key="9">
    <source>
        <dbReference type="Proteomes" id="UP000283383"/>
    </source>
</evidence>
<evidence type="ECO:0000313" key="8">
    <source>
        <dbReference type="EMBL" id="RKF58908.1"/>
    </source>
</evidence>
<evidence type="ECO:0000256" key="6">
    <source>
        <dbReference type="SAM" id="Phobius"/>
    </source>
</evidence>
<dbReference type="PANTHER" id="PTHR33048:SF96">
    <property type="entry name" value="INTEGRAL MEMBRANE PROTEIN"/>
    <property type="match status" value="1"/>
</dbReference>
<evidence type="ECO:0000256" key="4">
    <source>
        <dbReference type="ARBA" id="ARBA00023136"/>
    </source>
</evidence>
<dbReference type="InterPro" id="IPR052337">
    <property type="entry name" value="SAT4-like"/>
</dbReference>
<evidence type="ECO:0000256" key="2">
    <source>
        <dbReference type="ARBA" id="ARBA00022692"/>
    </source>
</evidence>
<feature type="transmembrane region" description="Helical" evidence="6">
    <location>
        <begin position="259"/>
        <end position="280"/>
    </location>
</feature>
<evidence type="ECO:0000256" key="1">
    <source>
        <dbReference type="ARBA" id="ARBA00004141"/>
    </source>
</evidence>
<comment type="caution">
    <text evidence="8">The sequence shown here is derived from an EMBL/GenBank/DDBJ whole genome shotgun (WGS) entry which is preliminary data.</text>
</comment>
<evidence type="ECO:0000256" key="3">
    <source>
        <dbReference type="ARBA" id="ARBA00022989"/>
    </source>
</evidence>
<keyword evidence="4 6" id="KW-0472">Membrane</keyword>